<protein>
    <submittedName>
        <fullName evidence="1">Uncharacterized protein</fullName>
    </submittedName>
</protein>
<evidence type="ECO:0000313" key="1">
    <source>
        <dbReference type="EMBL" id="PIR43357.1"/>
    </source>
</evidence>
<dbReference type="AlphaFoldDB" id="A0A2H0RA57"/>
<dbReference type="EMBL" id="PCXU01000026">
    <property type="protein sequence ID" value="PIR43357.1"/>
    <property type="molecule type" value="Genomic_DNA"/>
</dbReference>
<name>A0A2H0RA57_UNCKA</name>
<comment type="caution">
    <text evidence="1">The sequence shown here is derived from an EMBL/GenBank/DDBJ whole genome shotgun (WGS) entry which is preliminary data.</text>
</comment>
<proteinExistence type="predicted"/>
<organism evidence="1 2">
    <name type="scientific">candidate division WWE3 bacterium CG10_big_fil_rev_8_21_14_0_10_32_10</name>
    <dbReference type="NCBI Taxonomy" id="1975090"/>
    <lineage>
        <taxon>Bacteria</taxon>
        <taxon>Katanobacteria</taxon>
    </lineage>
</organism>
<accession>A0A2H0RA57</accession>
<feature type="non-terminal residue" evidence="1">
    <location>
        <position position="1"/>
    </location>
</feature>
<sequence>NSYDRDKVFLYDRALTRFRCILDPYEKLALSTNMFVLVPSLRDMFILKMDMIDESRSKLRVSDEVDILTLVELAYRQGTDFSYFLRSLDQSRQSYNSRDARVLDLHRLFKYPDYVNSIAPRNYLLFPPSEVLSDCFYRTSEFIKSAGM</sequence>
<gene>
    <name evidence="1" type="ORF">COV24_03120</name>
</gene>
<dbReference type="Proteomes" id="UP000230214">
    <property type="component" value="Unassembled WGS sequence"/>
</dbReference>
<evidence type="ECO:0000313" key="2">
    <source>
        <dbReference type="Proteomes" id="UP000230214"/>
    </source>
</evidence>
<reference evidence="1 2" key="1">
    <citation type="submission" date="2017-09" db="EMBL/GenBank/DDBJ databases">
        <title>Depth-based differentiation of microbial function through sediment-hosted aquifers and enrichment of novel symbionts in the deep terrestrial subsurface.</title>
        <authorList>
            <person name="Probst A.J."/>
            <person name="Ladd B."/>
            <person name="Jarett J.K."/>
            <person name="Geller-Mcgrath D.E."/>
            <person name="Sieber C.M."/>
            <person name="Emerson J.B."/>
            <person name="Anantharaman K."/>
            <person name="Thomas B.C."/>
            <person name="Malmstrom R."/>
            <person name="Stieglmeier M."/>
            <person name="Klingl A."/>
            <person name="Woyke T."/>
            <person name="Ryan C.M."/>
            <person name="Banfield J.F."/>
        </authorList>
    </citation>
    <scope>NUCLEOTIDE SEQUENCE [LARGE SCALE GENOMIC DNA]</scope>
    <source>
        <strain evidence="1">CG10_big_fil_rev_8_21_14_0_10_32_10</strain>
    </source>
</reference>